<name>K5D8I5_RHOBT</name>
<gene>
    <name evidence="1" type="ORF">RBSH_05585</name>
</gene>
<reference evidence="1 2" key="1">
    <citation type="journal article" date="2013" name="Mar. Genomics">
        <title>Expression of sulfatases in Rhodopirellula baltica and the diversity of sulfatases in the genus Rhodopirellula.</title>
        <authorList>
            <person name="Wegner C.E."/>
            <person name="Richter-Heitmann T."/>
            <person name="Klindworth A."/>
            <person name="Klockow C."/>
            <person name="Richter M."/>
            <person name="Achstetter T."/>
            <person name="Glockner F.O."/>
            <person name="Harder J."/>
        </authorList>
    </citation>
    <scope>NUCLEOTIDE SEQUENCE [LARGE SCALE GENOMIC DNA]</scope>
    <source>
        <strain evidence="1 2">SH28</strain>
    </source>
</reference>
<protein>
    <submittedName>
        <fullName evidence="1">Uncharacterized protein</fullName>
    </submittedName>
</protein>
<evidence type="ECO:0000313" key="1">
    <source>
        <dbReference type="EMBL" id="EKJ99118.1"/>
    </source>
</evidence>
<accession>K5D8I5</accession>
<evidence type="ECO:0000313" key="2">
    <source>
        <dbReference type="Proteomes" id="UP000007993"/>
    </source>
</evidence>
<sequence length="54" mass="6246">MGTFGKRVSAHYLVGFVDPAIRVTPNRRRSSSKSWRQSLQYTRFNARGDLQFAK</sequence>
<comment type="caution">
    <text evidence="1">The sequence shown here is derived from an EMBL/GenBank/DDBJ whole genome shotgun (WGS) entry which is preliminary data.</text>
</comment>
<dbReference type="AlphaFoldDB" id="K5D8I5"/>
<dbReference type="Proteomes" id="UP000007993">
    <property type="component" value="Unassembled WGS sequence"/>
</dbReference>
<proteinExistence type="predicted"/>
<dbReference type="EMBL" id="AMCW01000158">
    <property type="protein sequence ID" value="EKJ99118.1"/>
    <property type="molecule type" value="Genomic_DNA"/>
</dbReference>
<organism evidence="1 2">
    <name type="scientific">Rhodopirellula baltica SH28</name>
    <dbReference type="NCBI Taxonomy" id="993517"/>
    <lineage>
        <taxon>Bacteria</taxon>
        <taxon>Pseudomonadati</taxon>
        <taxon>Planctomycetota</taxon>
        <taxon>Planctomycetia</taxon>
        <taxon>Pirellulales</taxon>
        <taxon>Pirellulaceae</taxon>
        <taxon>Rhodopirellula</taxon>
    </lineage>
</organism>